<organism evidence="7 8">
    <name type="scientific">[Clostridium] methylpentosum DSM 5476</name>
    <dbReference type="NCBI Taxonomy" id="537013"/>
    <lineage>
        <taxon>Bacteria</taxon>
        <taxon>Bacillati</taxon>
        <taxon>Bacillota</taxon>
        <taxon>Clostridia</taxon>
        <taxon>Eubacteriales</taxon>
        <taxon>Oscillospiraceae</taxon>
        <taxon>Oscillospiraceae incertae sedis</taxon>
    </lineage>
</organism>
<dbReference type="EC" id="3.2.1.40" evidence="2"/>
<dbReference type="Pfam" id="PF05592">
    <property type="entry name" value="Bac_rhamnosid"/>
    <property type="match status" value="1"/>
</dbReference>
<evidence type="ECO:0000256" key="3">
    <source>
        <dbReference type="ARBA" id="ARBA00022801"/>
    </source>
</evidence>
<reference evidence="7 8" key="2">
    <citation type="submission" date="2009-02" db="EMBL/GenBank/DDBJ databases">
        <title>Draft genome sequence of Clostridium methylpentosum (DSM 5476).</title>
        <authorList>
            <person name="Sudarsanam P."/>
            <person name="Ley R."/>
            <person name="Guruge J."/>
            <person name="Turnbaugh P.J."/>
            <person name="Mahowald M."/>
            <person name="Liep D."/>
            <person name="Gordon J."/>
        </authorList>
    </citation>
    <scope>NUCLEOTIDE SEQUENCE [LARGE SCALE GENOMIC DNA]</scope>
    <source>
        <strain evidence="7 8">DSM 5476</strain>
    </source>
</reference>
<dbReference type="Pfam" id="PF00754">
    <property type="entry name" value="F5_F8_type_C"/>
    <property type="match status" value="1"/>
</dbReference>
<keyword evidence="3" id="KW-0378">Hydrolase</keyword>
<reference evidence="7 8" key="1">
    <citation type="submission" date="2009-01" db="EMBL/GenBank/DDBJ databases">
        <authorList>
            <person name="Fulton L."/>
            <person name="Clifton S."/>
            <person name="Fulton B."/>
            <person name="Xu J."/>
            <person name="Minx P."/>
            <person name="Pepin K.H."/>
            <person name="Johnson M."/>
            <person name="Bhonagiri V."/>
            <person name="Nash W.E."/>
            <person name="Mardis E.R."/>
            <person name="Wilson R.K."/>
        </authorList>
    </citation>
    <scope>NUCLEOTIDE SEQUENCE [LARGE SCALE GENOMIC DNA]</scope>
    <source>
        <strain evidence="7 8">DSM 5476</strain>
    </source>
</reference>
<dbReference type="Pfam" id="PF17389">
    <property type="entry name" value="Bac_rhamnosid6H"/>
    <property type="match status" value="1"/>
</dbReference>
<dbReference type="GO" id="GO:0005975">
    <property type="term" value="P:carbohydrate metabolic process"/>
    <property type="evidence" value="ECO:0007669"/>
    <property type="project" value="InterPro"/>
</dbReference>
<evidence type="ECO:0000256" key="5">
    <source>
        <dbReference type="SAM" id="SignalP"/>
    </source>
</evidence>
<dbReference type="InterPro" id="IPR035396">
    <property type="entry name" value="Bac_rhamnosid6H"/>
</dbReference>
<keyword evidence="5" id="KW-0732">Signal</keyword>
<keyword evidence="4" id="KW-0326">Glycosidase</keyword>
<keyword evidence="8" id="KW-1185">Reference proteome</keyword>
<dbReference type="HOGENOM" id="CLU_002926_1_0_9"/>
<dbReference type="SUPFAM" id="SSF48208">
    <property type="entry name" value="Six-hairpin glycosidases"/>
    <property type="match status" value="1"/>
</dbReference>
<dbReference type="Gene3D" id="1.20.1270.90">
    <property type="entry name" value="AF1782-like"/>
    <property type="match status" value="1"/>
</dbReference>
<dbReference type="InterPro" id="IPR008902">
    <property type="entry name" value="Rhamnosid_concanavalin"/>
</dbReference>
<dbReference type="GO" id="GO:0030596">
    <property type="term" value="F:alpha-L-rhamnosidase activity"/>
    <property type="evidence" value="ECO:0007669"/>
    <property type="project" value="UniProtKB-EC"/>
</dbReference>
<dbReference type="Gene3D" id="1.50.10.10">
    <property type="match status" value="1"/>
</dbReference>
<dbReference type="Proteomes" id="UP000003340">
    <property type="component" value="Unassembled WGS sequence"/>
</dbReference>
<dbReference type="SUPFAM" id="SSF49785">
    <property type="entry name" value="Galactose-binding domain-like"/>
    <property type="match status" value="2"/>
</dbReference>
<evidence type="ECO:0000313" key="7">
    <source>
        <dbReference type="EMBL" id="EEG28703.1"/>
    </source>
</evidence>
<dbReference type="Pfam" id="PF08531">
    <property type="entry name" value="Bac_rhamnosid_N"/>
    <property type="match status" value="1"/>
</dbReference>
<evidence type="ECO:0000259" key="6">
    <source>
        <dbReference type="PROSITE" id="PS50022"/>
    </source>
</evidence>
<evidence type="ECO:0000256" key="2">
    <source>
        <dbReference type="ARBA" id="ARBA00012652"/>
    </source>
</evidence>
<dbReference type="InterPro" id="IPR016007">
    <property type="entry name" value="Alpha_rhamnosid"/>
</dbReference>
<feature type="domain" description="F5/8 type C" evidence="6">
    <location>
        <begin position="1268"/>
        <end position="1441"/>
    </location>
</feature>
<evidence type="ECO:0000256" key="4">
    <source>
        <dbReference type="ARBA" id="ARBA00023295"/>
    </source>
</evidence>
<dbReference type="PANTHER" id="PTHR33307">
    <property type="entry name" value="ALPHA-RHAMNOSIDASE (EUROFUNG)"/>
    <property type="match status" value="1"/>
</dbReference>
<dbReference type="Gene3D" id="2.60.120.260">
    <property type="entry name" value="Galactose-binding domain-like"/>
    <property type="match status" value="4"/>
</dbReference>
<dbReference type="Pfam" id="PF17390">
    <property type="entry name" value="Bac_rhamnosid_C"/>
    <property type="match status" value="1"/>
</dbReference>
<feature type="non-terminal residue" evidence="7">
    <location>
        <position position="1516"/>
    </location>
</feature>
<dbReference type="InterPro" id="IPR013783">
    <property type="entry name" value="Ig-like_fold"/>
</dbReference>
<dbReference type="InterPro" id="IPR008928">
    <property type="entry name" value="6-hairpin_glycosidase_sf"/>
</dbReference>
<dbReference type="Gene3D" id="2.60.40.10">
    <property type="entry name" value="Immunoglobulins"/>
    <property type="match status" value="1"/>
</dbReference>
<dbReference type="eggNOG" id="COG3408">
    <property type="taxonomic scope" value="Bacteria"/>
</dbReference>
<dbReference type="EMBL" id="ACEC01000126">
    <property type="protein sequence ID" value="EEG28703.1"/>
    <property type="molecule type" value="Genomic_DNA"/>
</dbReference>
<name>C0EIA7_9FIRM</name>
<dbReference type="Pfam" id="PF25788">
    <property type="entry name" value="Ig_Rha78A_N"/>
    <property type="match status" value="1"/>
</dbReference>
<protein>
    <recommendedName>
        <fullName evidence="2">alpha-L-rhamnosidase</fullName>
        <ecNumber evidence="2">3.2.1.40</ecNumber>
    </recommendedName>
</protein>
<dbReference type="PANTHER" id="PTHR33307:SF6">
    <property type="entry name" value="ALPHA-RHAMNOSIDASE (EUROFUNG)-RELATED"/>
    <property type="match status" value="1"/>
</dbReference>
<dbReference type="STRING" id="537013.CLOSTMETH_03602"/>
<proteinExistence type="predicted"/>
<comment type="catalytic activity">
    <reaction evidence="1">
        <text>Hydrolysis of terminal non-reducing alpha-L-rhamnose residues in alpha-L-rhamnosides.</text>
        <dbReference type="EC" id="3.2.1.40"/>
    </reaction>
</comment>
<dbReference type="Gene3D" id="2.60.420.10">
    <property type="entry name" value="Maltose phosphorylase, domain 3"/>
    <property type="match status" value="1"/>
</dbReference>
<evidence type="ECO:0000313" key="8">
    <source>
        <dbReference type="Proteomes" id="UP000003340"/>
    </source>
</evidence>
<dbReference type="InterPro" id="IPR012341">
    <property type="entry name" value="6hp_glycosidase-like_sf"/>
</dbReference>
<dbReference type="PROSITE" id="PS50022">
    <property type="entry name" value="FA58C_3"/>
    <property type="match status" value="1"/>
</dbReference>
<dbReference type="InterPro" id="IPR013737">
    <property type="entry name" value="Bac_rhamnosid_N"/>
</dbReference>
<feature type="chain" id="PRO_5002896169" description="alpha-L-rhamnosidase" evidence="5">
    <location>
        <begin position="41"/>
        <end position="1516"/>
    </location>
</feature>
<dbReference type="InterPro" id="IPR035398">
    <property type="entry name" value="Bac_rhamnosid_C"/>
</dbReference>
<accession>C0EIA7</accession>
<evidence type="ECO:0000256" key="1">
    <source>
        <dbReference type="ARBA" id="ARBA00001445"/>
    </source>
</evidence>
<dbReference type="InterPro" id="IPR000421">
    <property type="entry name" value="FA58C"/>
</dbReference>
<sequence>MTLHFYLSYKERRGVHMNKTFTRVLGVVLSAVMVTTSVSAAVPAVFNAETMPLAYAAQANSAINTLKVNAMATPLGIDTPNPTFSWMLNLDGYGRGQSSYRVIVASTPEKAANREGDLWDSKQVFDPDNYNVVYQGADLTSKTQYYWAVEVWDETGSSLGWSDVATFETAIMTTEEWQGEWIGHKVQSMSPDGGKWIWLREGAAFENSPGGHMYFRKHFTPAADKTVSRVMVGFTADDKVTLYVNGTECGYNGSWSTGTLVDVTDKIVAGDNVLAYDAINDTNGYAGLLSKVKIDYTDGTSDEFVTDGNGWLVSKSNPDGWTNPDFEDADWKAPDQTDKEYGVGPWNRGAVFKLNDPNERAATVLRKEFTADKGEIQSARAYISGLGFYELRINGQLPDDSVMNPRNTQYTQTIPYCTYDVTSLVQQGANAIGVELGNNFYNETDGVWNWPQSAWRDDPKLRMELVINYKNGESETIVTDQTWKMTRNGPTTTNSIYLGETYDARKELTGFAEPGYDDSAWEIPDIANTPAGKLEAQTMEPIRRTKALKPSNITKLENGSYVVTVPEMLAGWAKLNIKNPVEGEKITITYGEKLNSDGQVQKLGGPDGVNSNWWPTDYNQQDKYICKGDPNGETFEPRFSYKGYQYIQIDNYPGELTADDIICYRTSNDMEITGQFDSSSDLFNRMHQMMMTTMGNNMQGKPTDTPVWEKNGWLGDANVATETFMYNYDFQQMMYTFIETMEDCQDEFGSVPNMVPTQGWGSGNSVVWNSIFVLGVDQLFKSYGNESYITDQYDVMRKQALITINDSKNRGWLWDAGTLADWVSPVGSKEEDQNLGYNESPSEGGALVGTGFAYHMLDVLAQMADRLGKTDDAAEYRAAMANMYEAFNKAYYREDQKCYETNNWSQIGTRTKFRQTSQLVPLAFGLVPEEYEAGVVESLVNDIKEKDYHLSTGCVGSKLILPILTEYGYADVAYRVAEQTTYPSWGFMADRGTSLWEMWETTSRSLGHYFLGTYDEWFYKGIGGIKDMEDGYKTFTIEPTLGGTLTYANTSVKTVRGTVVSNWELNRDNTATFEMNVPVGSTATIILPAKDVSDVTLGDQPVSAEMDGITAVDVVDGKVTITAGSGSYTFVSAIGDVQVEKAVLGQLIDQAKQLVQADYNADAWAIFADVLARAEEVYNSETSNQFDINDAETELRTALSDIKENVSVSRAALKASVAAAESNHFNKVEYKLADYSKYNTAYQAAKRGVSNVTLTDDQMIKLANDLDAAVATLKQAPTFTNVALGAEISYSSYFENDDWKIYKLVDGDRKNLSPSGEYTGFTSTVGADRTRDHEEWVALNLGSVQEINAVTFYPACKDASKPNSCYSFPKTFDVLVSADGENWDIVASEENYPVPSYGPLSFTFDTVEAQYVKIHAFHLNPKLDDNNYYYLQLSEMEVYNVVDAPTDFELLMLKKVIDNAVALQGGDEYNGSIPEVQKTFDAALERAQFVYSYDKATRAMVSEAQAALLDAIAQLG</sequence>
<gene>
    <name evidence="7" type="ORF">CLOSTMETH_03602</name>
</gene>
<comment type="caution">
    <text evidence="7">The sequence shown here is derived from an EMBL/GenBank/DDBJ whole genome shotgun (WGS) entry which is preliminary data.</text>
</comment>
<dbReference type="eggNOG" id="COG3387">
    <property type="taxonomic scope" value="Bacteria"/>
</dbReference>
<feature type="signal peptide" evidence="5">
    <location>
        <begin position="1"/>
        <end position="40"/>
    </location>
</feature>
<dbReference type="Pfam" id="PF07554">
    <property type="entry name" value="FIVAR"/>
    <property type="match status" value="3"/>
</dbReference>
<dbReference type="InterPro" id="IPR008979">
    <property type="entry name" value="Galactose-bd-like_sf"/>
</dbReference>